<dbReference type="NCBIfam" id="NF040517">
    <property type="entry name" value="Lacto_Palin_RP2"/>
    <property type="match status" value="1"/>
</dbReference>
<dbReference type="Gene3D" id="3.90.1150.10">
    <property type="entry name" value="Aspartate Aminotransferase, domain 1"/>
    <property type="match status" value="1"/>
</dbReference>
<dbReference type="InterPro" id="IPR015422">
    <property type="entry name" value="PyrdxlP-dep_Trfase_small"/>
</dbReference>
<dbReference type="PROSITE" id="PS00595">
    <property type="entry name" value="AA_TRANSFER_CLASS_5"/>
    <property type="match status" value="1"/>
</dbReference>
<dbReference type="PANTHER" id="PTHR11601:SF50">
    <property type="entry name" value="CYSTEINE DESULFURASE ISCS 2-RELATED"/>
    <property type="match status" value="1"/>
</dbReference>
<dbReference type="GO" id="GO:0031071">
    <property type="term" value="F:cysteine desulfurase activity"/>
    <property type="evidence" value="ECO:0007669"/>
    <property type="project" value="UniProtKB-EC"/>
</dbReference>
<keyword evidence="3" id="KW-0479">Metal-binding</keyword>
<dbReference type="InterPro" id="IPR015424">
    <property type="entry name" value="PyrdxlP-dep_Trfase"/>
</dbReference>
<evidence type="ECO:0000256" key="2">
    <source>
        <dbReference type="ARBA" id="ARBA00006490"/>
    </source>
</evidence>
<comment type="cofactor">
    <cofactor evidence="1 7">
        <name>pyridoxal 5'-phosphate</name>
        <dbReference type="ChEBI" id="CHEBI:597326"/>
    </cofactor>
</comment>
<dbReference type="GO" id="GO:0046872">
    <property type="term" value="F:metal ion binding"/>
    <property type="evidence" value="ECO:0007669"/>
    <property type="project" value="UniProtKB-KW"/>
</dbReference>
<keyword evidence="5" id="KW-0408">Iron</keyword>
<dbReference type="PIRSF" id="PIRSF005572">
    <property type="entry name" value="NifS"/>
    <property type="match status" value="1"/>
</dbReference>
<evidence type="ECO:0000256" key="3">
    <source>
        <dbReference type="ARBA" id="ARBA00022723"/>
    </source>
</evidence>
<dbReference type="EMBL" id="LKFS01000031">
    <property type="protein sequence ID" value="RND83347.1"/>
    <property type="molecule type" value="Genomic_DNA"/>
</dbReference>
<keyword evidence="6" id="KW-0411">Iron-sulfur</keyword>
<dbReference type="InterPro" id="IPR016454">
    <property type="entry name" value="Cysteine_dSase"/>
</dbReference>
<reference evidence="9 10" key="1">
    <citation type="journal article" date="2018" name="Front. Microbiol.">
        <title>Conversion of Methionine to Cysteine in Lactobacillus paracasei Depends on the Highly Mobile cysK-ctl-cysE Gene Cluster.</title>
        <authorList>
            <person name="Wuthrich D."/>
            <person name="Irmler S."/>
            <person name="Berthoud H."/>
            <person name="Guggenbuhl B."/>
            <person name="Eugster E."/>
            <person name="Bruggmann R."/>
        </authorList>
    </citation>
    <scope>NUCLEOTIDE SEQUENCE [LARGE SCALE GENOMIC DNA]</scope>
    <source>
        <strain evidence="9 10">FAM18157</strain>
    </source>
</reference>
<evidence type="ECO:0000313" key="10">
    <source>
        <dbReference type="Proteomes" id="UP000284716"/>
    </source>
</evidence>
<dbReference type="InterPro" id="IPR020578">
    <property type="entry name" value="Aminotrans_V_PyrdxlP_BS"/>
</dbReference>
<dbReference type="Gene3D" id="1.10.260.50">
    <property type="match status" value="1"/>
</dbReference>
<keyword evidence="4" id="KW-0663">Pyridoxal phosphate</keyword>
<organism evidence="9 10">
    <name type="scientific">Lacticaseibacillus paracasei</name>
    <name type="common">Lactobacillus paracasei</name>
    <dbReference type="NCBI Taxonomy" id="1597"/>
    <lineage>
        <taxon>Bacteria</taxon>
        <taxon>Bacillati</taxon>
        <taxon>Bacillota</taxon>
        <taxon>Bacilli</taxon>
        <taxon>Lactobacillales</taxon>
        <taxon>Lactobacillaceae</taxon>
        <taxon>Lacticaseibacillus</taxon>
    </lineage>
</organism>
<dbReference type="AlphaFoldDB" id="A0A422M6N6"/>
<dbReference type="Proteomes" id="UP000284716">
    <property type="component" value="Unassembled WGS sequence"/>
</dbReference>
<dbReference type="GO" id="GO:0051536">
    <property type="term" value="F:iron-sulfur cluster binding"/>
    <property type="evidence" value="ECO:0007669"/>
    <property type="project" value="UniProtKB-KW"/>
</dbReference>
<feature type="domain" description="Aminotransferase class V" evidence="8">
    <location>
        <begin position="46"/>
        <end position="410"/>
    </location>
</feature>
<protein>
    <submittedName>
        <fullName evidence="9">Cysteine desulfurase</fullName>
        <ecNumber evidence="9">2.8.1.7</ecNumber>
    </submittedName>
</protein>
<dbReference type="SUPFAM" id="SSF53383">
    <property type="entry name" value="PLP-dependent transferases"/>
    <property type="match status" value="1"/>
</dbReference>
<evidence type="ECO:0000313" key="9">
    <source>
        <dbReference type="EMBL" id="RND83347.1"/>
    </source>
</evidence>
<comment type="similarity">
    <text evidence="2">Belongs to the class-V pyridoxal-phosphate-dependent aminotransferase family. NifS/IscS subfamily.</text>
</comment>
<evidence type="ECO:0000256" key="1">
    <source>
        <dbReference type="ARBA" id="ARBA00001933"/>
    </source>
</evidence>
<dbReference type="Gene3D" id="3.40.640.10">
    <property type="entry name" value="Type I PLP-dependent aspartate aminotransferase-like (Major domain)"/>
    <property type="match status" value="1"/>
</dbReference>
<gene>
    <name evidence="9" type="ORF">FAM18157_00732</name>
</gene>
<evidence type="ECO:0000256" key="5">
    <source>
        <dbReference type="ARBA" id="ARBA00023004"/>
    </source>
</evidence>
<evidence type="ECO:0000256" key="6">
    <source>
        <dbReference type="ARBA" id="ARBA00023014"/>
    </source>
</evidence>
<dbReference type="EC" id="2.8.1.7" evidence="9"/>
<comment type="caution">
    <text evidence="9">The sequence shown here is derived from an EMBL/GenBank/DDBJ whole genome shotgun (WGS) entry which is preliminary data.</text>
</comment>
<name>A0A422M6N6_LACPA</name>
<proteinExistence type="inferred from homology"/>
<evidence type="ECO:0000256" key="7">
    <source>
        <dbReference type="RuleBase" id="RU004504"/>
    </source>
</evidence>
<dbReference type="InterPro" id="IPR000192">
    <property type="entry name" value="Aminotrans_V_dom"/>
</dbReference>
<evidence type="ECO:0000256" key="4">
    <source>
        <dbReference type="ARBA" id="ARBA00022898"/>
    </source>
</evidence>
<dbReference type="Pfam" id="PF00266">
    <property type="entry name" value="Aminotran_5"/>
    <property type="match status" value="1"/>
</dbReference>
<sequence length="429" mass="47120">MVKVRPSRPRPLTLRFLPDWLALLKLTNFLSIIQRSHNNGRGRQMIYFDNSATTKISPEALATYNKVSTDFFGNPSSLHALGTRVNEVLQSSRAQIAQLIGAKPNEIYFTSGGTESDNWVIKGTAMAKREFGRHLITTSIEHPAVINTMKQLEKLGFDVTYLPVDHRGFINIDDLKAAIRKDTILVSIMAVNNEIGSMQPIVEAARVLDAYPNIHFHVDAVQAVGKGLDAAMQDPRIDFMSFSGHKFHAPRGTGFIYAKEGRMIAPLLTGGGQENDWRSGTENVPAIAAMAKSLRLLLANEADNVARQQAVRKRIYDHVSQKPKVTMFSQLTPDFAPHVLCFAIAGVRGETIVHAFEAQAIYISTTSACSSKKGTESSTLAAMHTDSRIATSAIRVSLDEANTLAEADAFNKAFDTIYAKFAKLDKATV</sequence>
<accession>A0A422M6N6</accession>
<evidence type="ECO:0000259" key="8">
    <source>
        <dbReference type="Pfam" id="PF00266"/>
    </source>
</evidence>
<dbReference type="AntiFam" id="ANF00267">
    <property type="entry name" value="DNA repeat translations related to WP_015765070.1"/>
</dbReference>
<keyword evidence="9" id="KW-0808">Transferase</keyword>
<dbReference type="PANTHER" id="PTHR11601">
    <property type="entry name" value="CYSTEINE DESULFURYLASE FAMILY MEMBER"/>
    <property type="match status" value="1"/>
</dbReference>
<dbReference type="InterPro" id="IPR015421">
    <property type="entry name" value="PyrdxlP-dep_Trfase_major"/>
</dbReference>
<dbReference type="FunFam" id="3.40.640.10:FF:000084">
    <property type="entry name" value="IscS-like cysteine desulfurase"/>
    <property type="match status" value="1"/>
</dbReference>